<reference evidence="2 4" key="1">
    <citation type="submission" date="2015-02" db="EMBL/GenBank/DDBJ databases">
        <authorList>
            <person name="Chooi Y.-H."/>
        </authorList>
    </citation>
    <scope>NUCLEOTIDE SEQUENCE [LARGE SCALE GENOMIC DNA]</scope>
    <source>
        <strain evidence="2">E3</strain>
    </source>
</reference>
<geneLocation type="mitochondrion" evidence="3"/>
<dbReference type="GO" id="GO:0071479">
    <property type="term" value="P:cellular response to ionizing radiation"/>
    <property type="evidence" value="ECO:0007669"/>
    <property type="project" value="TreeGrafter"/>
</dbReference>
<dbReference type="EMBL" id="OVEO01000001">
    <property type="protein sequence ID" value="SPQ93595.1"/>
    <property type="molecule type" value="Genomic_DNA"/>
</dbReference>
<protein>
    <recommendedName>
        <fullName evidence="6">Cell cycle checkpoint control protein</fullName>
    </recommendedName>
</protein>
<reference evidence="3 5" key="2">
    <citation type="submission" date="2018-03" db="EMBL/GenBank/DDBJ databases">
        <authorList>
            <person name="Fogelqvist J."/>
        </authorList>
    </citation>
    <scope>NUCLEOTIDE SEQUENCE [LARGE SCALE GENOMIC DNA]</scope>
</reference>
<dbReference type="OMA" id="NCAVATI"/>
<name>A0A0G4J4P0_PLABS</name>
<evidence type="ECO:0000313" key="2">
    <source>
        <dbReference type="EMBL" id="CEP02221.1"/>
    </source>
</evidence>
<keyword evidence="4" id="KW-1185">Reference proteome</keyword>
<dbReference type="PANTHER" id="PTHR15237:SF0">
    <property type="entry name" value="CELL CYCLE CHECKPOINT CONTROL PROTEIN"/>
    <property type="match status" value="1"/>
</dbReference>
<evidence type="ECO:0000313" key="3">
    <source>
        <dbReference type="EMBL" id="SPQ93595.1"/>
    </source>
</evidence>
<evidence type="ECO:0000256" key="1">
    <source>
        <dbReference type="SAM" id="MobiDB-lite"/>
    </source>
</evidence>
<dbReference type="AlphaFoldDB" id="A0A0G4J4P0"/>
<evidence type="ECO:0000313" key="4">
    <source>
        <dbReference type="Proteomes" id="UP000039324"/>
    </source>
</evidence>
<dbReference type="EMBL" id="CDSF01000122">
    <property type="protein sequence ID" value="CEP02221.1"/>
    <property type="molecule type" value="Genomic_DNA"/>
</dbReference>
<sequence>MDSVIDKGSLQAFSRALQCIGRTGAWAVIEVTAQGMTWRALNDAQSAYALLQLAPEFFASFQRTGRFSVKCRVSMKTLLWSLRPRFHVDCKSVRMRLDADGLIFELTLNTGVGQRIQVAADEVDGSVYSVQCDRLSMFNNLSANPKVLSRVLGHFHANIEDITLLLSKDEVVIKSYLDPLAPDGDSNSASVLQTAIRLRPDDFDRYHVGDDPDGPISLTFPIKEIRSMVTFCEAVNEQLFLYCTRQGDPVLMSSVDIELGSKIFLNCAVATIAPDERLDYDDRHTADYSSIADKSSTEKRTETADDEFTFTINGSSKPSTNDDVGQARVIAGRPETVYESDDDACLDGISSSSDGDDGDKIMGTPKRARYD</sequence>
<evidence type="ECO:0000313" key="5">
    <source>
        <dbReference type="Proteomes" id="UP000290189"/>
    </source>
</evidence>
<dbReference type="OrthoDB" id="60092at2759"/>
<proteinExistence type="predicted"/>
<feature type="region of interest" description="Disordered" evidence="1">
    <location>
        <begin position="292"/>
        <end position="371"/>
    </location>
</feature>
<dbReference type="GO" id="GO:0006281">
    <property type="term" value="P:DNA repair"/>
    <property type="evidence" value="ECO:0007669"/>
    <property type="project" value="TreeGrafter"/>
</dbReference>
<feature type="compositionally biased region" description="Polar residues" evidence="1">
    <location>
        <begin position="310"/>
        <end position="323"/>
    </location>
</feature>
<dbReference type="Proteomes" id="UP000290189">
    <property type="component" value="Unassembled WGS sequence"/>
</dbReference>
<dbReference type="SUPFAM" id="SSF55979">
    <property type="entry name" value="DNA clamp"/>
    <property type="match status" value="1"/>
</dbReference>
<dbReference type="GO" id="GO:0031573">
    <property type="term" value="P:mitotic intra-S DNA damage checkpoint signaling"/>
    <property type="evidence" value="ECO:0007669"/>
    <property type="project" value="TreeGrafter"/>
</dbReference>
<keyword evidence="3" id="KW-0496">Mitochondrion</keyword>
<dbReference type="Proteomes" id="UP000039324">
    <property type="component" value="Unassembled WGS sequence"/>
</dbReference>
<accession>A0A0G4J4P0</accession>
<dbReference type="Gene3D" id="3.70.10.10">
    <property type="match status" value="1"/>
</dbReference>
<dbReference type="Pfam" id="PF04139">
    <property type="entry name" value="Rad9"/>
    <property type="match status" value="1"/>
</dbReference>
<dbReference type="STRING" id="37360.A0A0G4J4P0"/>
<gene>
    <name evidence="2" type="ORF">PBRA_002486</name>
    <name evidence="3" type="ORF">PLBR_LOCUS810</name>
</gene>
<dbReference type="InterPro" id="IPR007268">
    <property type="entry name" value="Rad9/Ddc1"/>
</dbReference>
<dbReference type="GO" id="GO:0000076">
    <property type="term" value="P:DNA replication checkpoint signaling"/>
    <property type="evidence" value="ECO:0007669"/>
    <property type="project" value="TreeGrafter"/>
</dbReference>
<dbReference type="InterPro" id="IPR046938">
    <property type="entry name" value="DNA_clamp_sf"/>
</dbReference>
<dbReference type="GO" id="GO:0030896">
    <property type="term" value="C:checkpoint clamp complex"/>
    <property type="evidence" value="ECO:0007669"/>
    <property type="project" value="InterPro"/>
</dbReference>
<evidence type="ECO:0008006" key="6">
    <source>
        <dbReference type="Google" id="ProtNLM"/>
    </source>
</evidence>
<dbReference type="PANTHER" id="PTHR15237">
    <property type="entry name" value="DNA REPAIR PROTEIN RAD9"/>
    <property type="match status" value="1"/>
</dbReference>
<organism evidence="2 4">
    <name type="scientific">Plasmodiophora brassicae</name>
    <name type="common">Clubroot disease agent</name>
    <dbReference type="NCBI Taxonomy" id="37360"/>
    <lineage>
        <taxon>Eukaryota</taxon>
        <taxon>Sar</taxon>
        <taxon>Rhizaria</taxon>
        <taxon>Endomyxa</taxon>
        <taxon>Phytomyxea</taxon>
        <taxon>Plasmodiophorida</taxon>
        <taxon>Plasmodiophoridae</taxon>
        <taxon>Plasmodiophora</taxon>
    </lineage>
</organism>